<dbReference type="InterPro" id="IPR026183">
    <property type="entry name" value="Taxilin_fam"/>
</dbReference>
<evidence type="ECO:0000256" key="1">
    <source>
        <dbReference type="ARBA" id="ARBA00009550"/>
    </source>
</evidence>
<dbReference type="PANTHER" id="PTHR16127">
    <property type="entry name" value="TAXILIN"/>
    <property type="match status" value="1"/>
</dbReference>
<evidence type="ECO:0000256" key="3">
    <source>
        <dbReference type="SAM" id="MobiDB-lite"/>
    </source>
</evidence>
<accession>A0AAV1TDD6</accession>
<dbReference type="PANTHER" id="PTHR16127:SF13">
    <property type="entry name" value="GH01188P"/>
    <property type="match status" value="1"/>
</dbReference>
<comment type="caution">
    <text evidence="4">The sequence shown here is derived from an EMBL/GenBank/DDBJ whole genome shotgun (WGS) entry which is preliminary data.</text>
</comment>
<evidence type="ECO:0000256" key="2">
    <source>
        <dbReference type="SAM" id="Coils"/>
    </source>
</evidence>
<organism evidence="4 5">
    <name type="scientific">Peronospora matthiolae</name>
    <dbReference type="NCBI Taxonomy" id="2874970"/>
    <lineage>
        <taxon>Eukaryota</taxon>
        <taxon>Sar</taxon>
        <taxon>Stramenopiles</taxon>
        <taxon>Oomycota</taxon>
        <taxon>Peronosporomycetes</taxon>
        <taxon>Peronosporales</taxon>
        <taxon>Peronosporaceae</taxon>
        <taxon>Peronospora</taxon>
    </lineage>
</organism>
<keyword evidence="2" id="KW-0175">Coiled coil</keyword>
<evidence type="ECO:0000313" key="4">
    <source>
        <dbReference type="EMBL" id="CAK7911206.1"/>
    </source>
</evidence>
<comment type="similarity">
    <text evidence="1">Belongs to the taxilin family.</text>
</comment>
<gene>
    <name evidence="4" type="ORF">PM001_LOCUS4318</name>
</gene>
<feature type="compositionally biased region" description="Basic residues" evidence="3">
    <location>
        <begin position="18"/>
        <end position="28"/>
    </location>
</feature>
<dbReference type="AlphaFoldDB" id="A0AAV1TDD6"/>
<dbReference type="GO" id="GO:0019905">
    <property type="term" value="F:syntaxin binding"/>
    <property type="evidence" value="ECO:0007669"/>
    <property type="project" value="InterPro"/>
</dbReference>
<evidence type="ECO:0008006" key="6">
    <source>
        <dbReference type="Google" id="ProtNLM"/>
    </source>
</evidence>
<dbReference type="EMBL" id="CAKLBY020000036">
    <property type="protein sequence ID" value="CAK7911206.1"/>
    <property type="molecule type" value="Genomic_DNA"/>
</dbReference>
<dbReference type="Proteomes" id="UP001162060">
    <property type="component" value="Unassembled WGS sequence"/>
</dbReference>
<feature type="coiled-coil region" evidence="2">
    <location>
        <begin position="113"/>
        <end position="175"/>
    </location>
</feature>
<feature type="region of interest" description="Disordered" evidence="3">
    <location>
        <begin position="1"/>
        <end position="42"/>
    </location>
</feature>
<protein>
    <recommendedName>
        <fullName evidence="6">Alpha-taxilin</fullName>
    </recommendedName>
</protein>
<sequence>MEPPSLELRPLGRDPKSLKHKHKSKPKSSQKQQTRGGRSDLTVELANRDDQLRELLAGKIAEIQVGGDETFDDLSGMYLDETLPIAMKSKAASVKESEEMTAEDKVEALVGSLNEASDQVALMQQKISELNAKCILLKQRKGAVSSELVKSNASRAKLEQLCRELQKQNKVIVSESRRIADEEDQKRRDLSAQFQKTIEEVGTKMDKQSQDYVLSLKENETLHQKLKTSLEQYTAREKYFQRQLEAKDLEVQLAETKLRHQIELTSLEAEKVKGTLDKAKEFSNREVQLQAQLNSYSEKFDVVQETLTKSNQMFTTFRDEMERMAKSTKMLEKENLALKKKCAAYDTGAIASIQGQVASAEETLKLHEKIKKLERLCRHFQAERKSIRQDQPDQIAAVATRESS</sequence>
<dbReference type="Pfam" id="PF09728">
    <property type="entry name" value="Taxilin"/>
    <property type="match status" value="1"/>
</dbReference>
<reference evidence="4" key="1">
    <citation type="submission" date="2024-01" db="EMBL/GenBank/DDBJ databases">
        <authorList>
            <person name="Webb A."/>
        </authorList>
    </citation>
    <scope>NUCLEOTIDE SEQUENCE</scope>
    <source>
        <strain evidence="4">Pm1</strain>
    </source>
</reference>
<name>A0AAV1TDD6_9STRA</name>
<proteinExistence type="inferred from homology"/>
<evidence type="ECO:0000313" key="5">
    <source>
        <dbReference type="Proteomes" id="UP001162060"/>
    </source>
</evidence>